<evidence type="ECO:0000256" key="7">
    <source>
        <dbReference type="ARBA" id="ARBA00023157"/>
    </source>
</evidence>
<dbReference type="OrthoDB" id="547695at2759"/>
<dbReference type="PANTHER" id="PTHR48071">
    <property type="entry name" value="SRCR DOMAIN-CONTAINING PROTEIN"/>
    <property type="match status" value="1"/>
</dbReference>
<dbReference type="Proteomes" id="UP000236333">
    <property type="component" value="Unassembled WGS sequence"/>
</dbReference>
<dbReference type="Gene3D" id="3.10.250.10">
    <property type="entry name" value="SRCR-like domain"/>
    <property type="match status" value="2"/>
</dbReference>
<feature type="compositionally biased region" description="Low complexity" evidence="9">
    <location>
        <begin position="382"/>
        <end position="394"/>
    </location>
</feature>
<keyword evidence="8" id="KW-0325">Glycoprotein</keyword>
<dbReference type="PANTHER" id="PTHR48071:SF28">
    <property type="entry name" value="SRCR DOMAIN-CONTAINING PROTEIN"/>
    <property type="match status" value="1"/>
</dbReference>
<feature type="domain" description="SRCR" evidence="10">
    <location>
        <begin position="1"/>
        <end position="70"/>
    </location>
</feature>
<sequence length="405" mass="42972">MAARVACAQMGMSGGLAICCNARFSTSTPIPLILLDDVTCSGTETRLTQCRNQGWGVHDCDAGDLRLVGGHTEFEGRIEVFYEGSFGAVCDDRFTDAAARVACAQLGMAGGVAICCDFFTSTGSHPPILLDEVTCYGNETSLVQCGSNGWRQHDCEPQEAWQAPAIRRGYARHIGISGLANNSGTSFDVSVGDFIPAGPSVAGWRWKHGSTGATTGYSPSTSPELTAAQGHGINATYQLVYELRYGERYEEVGGYQSYPSLSRFAVFHPRSTAPLFLYVKLASATHRADMIALLLQRVEGDSVWTIASFAAGSNEIVSGQTDFIVRDTTSRATWAMANCIAASPASHKCPATSQFDDVSSQPAGNDTTVATQPAATIPTATTTTSVPCCTSMPTDTERSASEWDA</sequence>
<evidence type="ECO:0000256" key="8">
    <source>
        <dbReference type="ARBA" id="ARBA00023180"/>
    </source>
</evidence>
<name>A0A2J7ZPD2_9CHLO</name>
<comment type="subcellular location">
    <subcellularLocation>
        <location evidence="1">Membrane</location>
        <topology evidence="1">Single-pass membrane protein</topology>
    </subcellularLocation>
</comment>
<feature type="compositionally biased region" description="Basic and acidic residues" evidence="9">
    <location>
        <begin position="395"/>
        <end position="405"/>
    </location>
</feature>
<feature type="domain" description="SRCR" evidence="10">
    <location>
        <begin position="65"/>
        <end position="168"/>
    </location>
</feature>
<keyword evidence="3" id="KW-0732">Signal</keyword>
<evidence type="ECO:0000256" key="6">
    <source>
        <dbReference type="ARBA" id="ARBA00023136"/>
    </source>
</evidence>
<keyword evidence="4" id="KW-0677">Repeat</keyword>
<evidence type="ECO:0000313" key="11">
    <source>
        <dbReference type="EMBL" id="PNH02137.1"/>
    </source>
</evidence>
<keyword evidence="7" id="KW-1015">Disulfide bond</keyword>
<proteinExistence type="predicted"/>
<dbReference type="PROSITE" id="PS50287">
    <property type="entry name" value="SRCR_2"/>
    <property type="match status" value="2"/>
</dbReference>
<reference evidence="11 12" key="1">
    <citation type="journal article" date="2017" name="Mol. Biol. Evol.">
        <title>The 4-celled Tetrabaena socialis nuclear genome reveals the essential components for genetic control of cell number at the origin of multicellularity in the volvocine lineage.</title>
        <authorList>
            <person name="Featherston J."/>
            <person name="Arakaki Y."/>
            <person name="Hanschen E.R."/>
            <person name="Ferris P.J."/>
            <person name="Michod R.E."/>
            <person name="Olson B.J.S.C."/>
            <person name="Nozaki H."/>
            <person name="Durand P.M."/>
        </authorList>
    </citation>
    <scope>NUCLEOTIDE SEQUENCE [LARGE SCALE GENOMIC DNA]</scope>
    <source>
        <strain evidence="11 12">NIES-571</strain>
    </source>
</reference>
<dbReference type="AlphaFoldDB" id="A0A2J7ZPD2"/>
<evidence type="ECO:0000256" key="1">
    <source>
        <dbReference type="ARBA" id="ARBA00004167"/>
    </source>
</evidence>
<dbReference type="SUPFAM" id="SSF56487">
    <property type="entry name" value="SRCR-like"/>
    <property type="match status" value="2"/>
</dbReference>
<evidence type="ECO:0000259" key="10">
    <source>
        <dbReference type="PROSITE" id="PS50287"/>
    </source>
</evidence>
<evidence type="ECO:0000256" key="9">
    <source>
        <dbReference type="SAM" id="MobiDB-lite"/>
    </source>
</evidence>
<feature type="region of interest" description="Disordered" evidence="9">
    <location>
        <begin position="382"/>
        <end position="405"/>
    </location>
</feature>
<dbReference type="PRINTS" id="PR00258">
    <property type="entry name" value="SPERACTRCPTR"/>
</dbReference>
<dbReference type="SMART" id="SM00202">
    <property type="entry name" value="SR"/>
    <property type="match status" value="1"/>
</dbReference>
<dbReference type="FunFam" id="3.10.250.10:FF:000016">
    <property type="entry name" value="Scavenger receptor cysteine-rich protein type 12"/>
    <property type="match status" value="1"/>
</dbReference>
<dbReference type="GO" id="GO:0016020">
    <property type="term" value="C:membrane"/>
    <property type="evidence" value="ECO:0007669"/>
    <property type="project" value="UniProtKB-SubCell"/>
</dbReference>
<feature type="non-terminal residue" evidence="11">
    <location>
        <position position="405"/>
    </location>
</feature>
<evidence type="ECO:0000256" key="3">
    <source>
        <dbReference type="ARBA" id="ARBA00022729"/>
    </source>
</evidence>
<keyword evidence="12" id="KW-1185">Reference proteome</keyword>
<protein>
    <submittedName>
        <fullName evidence="11">Neurotrypsin</fullName>
    </submittedName>
</protein>
<dbReference type="EMBL" id="PGGS01000715">
    <property type="protein sequence ID" value="PNH02137.1"/>
    <property type="molecule type" value="Genomic_DNA"/>
</dbReference>
<dbReference type="Pfam" id="PF00530">
    <property type="entry name" value="SRCR"/>
    <property type="match status" value="2"/>
</dbReference>
<keyword evidence="5" id="KW-1133">Transmembrane helix</keyword>
<comment type="caution">
    <text evidence="11">The sequence shown here is derived from an EMBL/GenBank/DDBJ whole genome shotgun (WGS) entry which is preliminary data.</text>
</comment>
<accession>A0A2J7ZPD2</accession>
<dbReference type="InterPro" id="IPR001190">
    <property type="entry name" value="SRCR"/>
</dbReference>
<gene>
    <name evidence="11" type="ORF">TSOC_011898</name>
</gene>
<evidence type="ECO:0000256" key="5">
    <source>
        <dbReference type="ARBA" id="ARBA00022989"/>
    </source>
</evidence>
<keyword evidence="2" id="KW-0812">Transmembrane</keyword>
<evidence type="ECO:0000313" key="12">
    <source>
        <dbReference type="Proteomes" id="UP000236333"/>
    </source>
</evidence>
<keyword evidence="6" id="KW-0472">Membrane</keyword>
<evidence type="ECO:0000256" key="2">
    <source>
        <dbReference type="ARBA" id="ARBA00022692"/>
    </source>
</evidence>
<organism evidence="11 12">
    <name type="scientific">Tetrabaena socialis</name>
    <dbReference type="NCBI Taxonomy" id="47790"/>
    <lineage>
        <taxon>Eukaryota</taxon>
        <taxon>Viridiplantae</taxon>
        <taxon>Chlorophyta</taxon>
        <taxon>core chlorophytes</taxon>
        <taxon>Chlorophyceae</taxon>
        <taxon>CS clade</taxon>
        <taxon>Chlamydomonadales</taxon>
        <taxon>Tetrabaenaceae</taxon>
        <taxon>Tetrabaena</taxon>
    </lineage>
</organism>
<evidence type="ECO:0000256" key="4">
    <source>
        <dbReference type="ARBA" id="ARBA00022737"/>
    </source>
</evidence>
<dbReference type="InterPro" id="IPR036772">
    <property type="entry name" value="SRCR-like_dom_sf"/>
</dbReference>